<comment type="caution">
    <text evidence="1">The sequence shown here is derived from an EMBL/GenBank/DDBJ whole genome shotgun (WGS) entry which is preliminary data.</text>
</comment>
<name>A0ACB8BUE7_9AGAM</name>
<accession>A0ACB8BUE7</accession>
<sequence>MSPQPESQWPFPTPADVAYAIQVGRNGFVAVYALQVYEWLLMLDDEYTLIHRSAWTSIKVAYLVCRYYPLLVFPFQLWGWMGDHAPRVCQRVIHPLYATLIPLVSI</sequence>
<protein>
    <submittedName>
        <fullName evidence="1">Uncharacterized protein</fullName>
    </submittedName>
</protein>
<reference evidence="1" key="1">
    <citation type="journal article" date="2021" name="New Phytol.">
        <title>Evolutionary innovations through gain and loss of genes in the ectomycorrhizal Boletales.</title>
        <authorList>
            <person name="Wu G."/>
            <person name="Miyauchi S."/>
            <person name="Morin E."/>
            <person name="Kuo A."/>
            <person name="Drula E."/>
            <person name="Varga T."/>
            <person name="Kohler A."/>
            <person name="Feng B."/>
            <person name="Cao Y."/>
            <person name="Lipzen A."/>
            <person name="Daum C."/>
            <person name="Hundley H."/>
            <person name="Pangilinan J."/>
            <person name="Johnson J."/>
            <person name="Barry K."/>
            <person name="LaButti K."/>
            <person name="Ng V."/>
            <person name="Ahrendt S."/>
            <person name="Min B."/>
            <person name="Choi I.G."/>
            <person name="Park H."/>
            <person name="Plett J.M."/>
            <person name="Magnuson J."/>
            <person name="Spatafora J.W."/>
            <person name="Nagy L.G."/>
            <person name="Henrissat B."/>
            <person name="Grigoriev I.V."/>
            <person name="Yang Z.L."/>
            <person name="Xu J."/>
            <person name="Martin F.M."/>
        </authorList>
    </citation>
    <scope>NUCLEOTIDE SEQUENCE</scope>
    <source>
        <strain evidence="1">KUC20120723A-06</strain>
    </source>
</reference>
<gene>
    <name evidence="1" type="ORF">BV22DRAFT_1030786</name>
</gene>
<proteinExistence type="predicted"/>
<keyword evidence="2" id="KW-1185">Reference proteome</keyword>
<evidence type="ECO:0000313" key="2">
    <source>
        <dbReference type="Proteomes" id="UP000790709"/>
    </source>
</evidence>
<evidence type="ECO:0000313" key="1">
    <source>
        <dbReference type="EMBL" id="KAH7928472.1"/>
    </source>
</evidence>
<dbReference type="EMBL" id="MU266353">
    <property type="protein sequence ID" value="KAH7928472.1"/>
    <property type="molecule type" value="Genomic_DNA"/>
</dbReference>
<dbReference type="Proteomes" id="UP000790709">
    <property type="component" value="Unassembled WGS sequence"/>
</dbReference>
<organism evidence="1 2">
    <name type="scientific">Leucogyrophana mollusca</name>
    <dbReference type="NCBI Taxonomy" id="85980"/>
    <lineage>
        <taxon>Eukaryota</taxon>
        <taxon>Fungi</taxon>
        <taxon>Dikarya</taxon>
        <taxon>Basidiomycota</taxon>
        <taxon>Agaricomycotina</taxon>
        <taxon>Agaricomycetes</taxon>
        <taxon>Agaricomycetidae</taxon>
        <taxon>Boletales</taxon>
        <taxon>Boletales incertae sedis</taxon>
        <taxon>Leucogyrophana</taxon>
    </lineage>
</organism>